<dbReference type="PANTHER" id="PTHR32502:SF8">
    <property type="entry name" value="N-ACETYLGALACTOSAMINE PERMEASE IIC COMPONENT 1"/>
    <property type="match status" value="1"/>
</dbReference>
<evidence type="ECO:0000256" key="3">
    <source>
        <dbReference type="ARBA" id="ARBA00022475"/>
    </source>
</evidence>
<dbReference type="AlphaFoldDB" id="A0A4R1R4D1"/>
<keyword evidence="6 9" id="KW-0812">Transmembrane</keyword>
<accession>A0A4R1R4D1</accession>
<keyword evidence="3" id="KW-1003">Cell membrane</keyword>
<protein>
    <submittedName>
        <fullName evidence="10">PTS system mannose-specific IIC component</fullName>
    </submittedName>
</protein>
<dbReference type="GO" id="GO:0009401">
    <property type="term" value="P:phosphoenolpyruvate-dependent sugar phosphotransferase system"/>
    <property type="evidence" value="ECO:0007669"/>
    <property type="project" value="UniProtKB-KW"/>
</dbReference>
<dbReference type="Pfam" id="PF03609">
    <property type="entry name" value="EII-Sor"/>
    <property type="match status" value="1"/>
</dbReference>
<reference evidence="10 11" key="1">
    <citation type="submission" date="2019-03" db="EMBL/GenBank/DDBJ databases">
        <title>Genomic Encyclopedia of Type Strains, Phase IV (KMG-IV): sequencing the most valuable type-strain genomes for metagenomic binning, comparative biology and taxonomic classification.</title>
        <authorList>
            <person name="Goeker M."/>
        </authorList>
    </citation>
    <scope>NUCLEOTIDE SEQUENCE [LARGE SCALE GENOMIC DNA]</scope>
    <source>
        <strain evidence="10 11">DSM 100556</strain>
    </source>
</reference>
<evidence type="ECO:0000313" key="10">
    <source>
        <dbReference type="EMBL" id="TCL60351.1"/>
    </source>
</evidence>
<proteinExistence type="predicted"/>
<feature type="transmembrane region" description="Helical" evidence="9">
    <location>
        <begin position="42"/>
        <end position="64"/>
    </location>
</feature>
<evidence type="ECO:0000313" key="11">
    <source>
        <dbReference type="Proteomes" id="UP000295718"/>
    </source>
</evidence>
<dbReference type="PANTHER" id="PTHR32502">
    <property type="entry name" value="N-ACETYLGALACTOSAMINE PERMEASE II COMPONENT-RELATED"/>
    <property type="match status" value="1"/>
</dbReference>
<keyword evidence="2" id="KW-0813">Transport</keyword>
<evidence type="ECO:0000256" key="2">
    <source>
        <dbReference type="ARBA" id="ARBA00022448"/>
    </source>
</evidence>
<dbReference type="STRING" id="1469948.GCA_000732725_00084"/>
<dbReference type="RefSeq" id="WP_031388871.1">
    <property type="nucleotide sequence ID" value="NZ_JPNB01000001.1"/>
</dbReference>
<keyword evidence="7 9" id="KW-1133">Transmembrane helix</keyword>
<name>A0A4R1R4D1_9FIRM</name>
<dbReference type="EMBL" id="SLUO01000002">
    <property type="protein sequence ID" value="TCL60351.1"/>
    <property type="molecule type" value="Genomic_DNA"/>
</dbReference>
<evidence type="ECO:0000256" key="7">
    <source>
        <dbReference type="ARBA" id="ARBA00022989"/>
    </source>
</evidence>
<dbReference type="GO" id="GO:0005886">
    <property type="term" value="C:plasma membrane"/>
    <property type="evidence" value="ECO:0007669"/>
    <property type="project" value="UniProtKB-SubCell"/>
</dbReference>
<feature type="transmembrane region" description="Helical" evidence="9">
    <location>
        <begin position="95"/>
        <end position="117"/>
    </location>
</feature>
<dbReference type="InterPro" id="IPR050303">
    <property type="entry name" value="GatZ_KbaZ_carbometab"/>
</dbReference>
<evidence type="ECO:0000256" key="9">
    <source>
        <dbReference type="SAM" id="Phobius"/>
    </source>
</evidence>
<dbReference type="PROSITE" id="PS51106">
    <property type="entry name" value="PTS_EIIC_TYPE_4"/>
    <property type="match status" value="1"/>
</dbReference>
<comment type="caution">
    <text evidence="10">The sequence shown here is derived from an EMBL/GenBank/DDBJ whole genome shotgun (WGS) entry which is preliminary data.</text>
</comment>
<evidence type="ECO:0000256" key="6">
    <source>
        <dbReference type="ARBA" id="ARBA00022692"/>
    </source>
</evidence>
<evidence type="ECO:0000256" key="1">
    <source>
        <dbReference type="ARBA" id="ARBA00004651"/>
    </source>
</evidence>
<evidence type="ECO:0000256" key="5">
    <source>
        <dbReference type="ARBA" id="ARBA00022683"/>
    </source>
</evidence>
<evidence type="ECO:0000256" key="8">
    <source>
        <dbReference type="ARBA" id="ARBA00023136"/>
    </source>
</evidence>
<dbReference type="InterPro" id="IPR004700">
    <property type="entry name" value="PTS_IIC_man"/>
</dbReference>
<sequence>MSVFQAMLLGVLYYLGNSSIVAGPVGYYTIYRPLIGGFLTGLVLGDPITGVIVGATINLMYIGFISAGGALPGDMCLAGILGAALAITGGLDTEAALAIAVPIGLIGTLLWFGRLTLDSFFAHLADKYVEKGESGKIWIASVLLPQAMLFVMTAIPCFLAAYFGAGYIQGAINALGGTVLGVLIIIGGMMPALGIGLTLLYIFKGEARIFFFVGFLLAVYFGLSMIAVGFLALCSAVVYTQLRNAKGGEANV</sequence>
<keyword evidence="5" id="KW-0598">Phosphotransferase system</keyword>
<dbReference type="Proteomes" id="UP000295718">
    <property type="component" value="Unassembled WGS sequence"/>
</dbReference>
<comment type="subcellular location">
    <subcellularLocation>
        <location evidence="1">Cell membrane</location>
        <topology evidence="1">Multi-pass membrane protein</topology>
    </subcellularLocation>
</comment>
<organism evidence="10 11">
    <name type="scientific">Kineothrix alysoides</name>
    <dbReference type="NCBI Taxonomy" id="1469948"/>
    <lineage>
        <taxon>Bacteria</taxon>
        <taxon>Bacillati</taxon>
        <taxon>Bacillota</taxon>
        <taxon>Clostridia</taxon>
        <taxon>Lachnospirales</taxon>
        <taxon>Lachnospiraceae</taxon>
        <taxon>Kineothrix</taxon>
    </lineage>
</organism>
<evidence type="ECO:0000256" key="4">
    <source>
        <dbReference type="ARBA" id="ARBA00022597"/>
    </source>
</evidence>
<feature type="transmembrane region" description="Helical" evidence="9">
    <location>
        <begin position="6"/>
        <end position="30"/>
    </location>
</feature>
<dbReference type="OrthoDB" id="9815089at2"/>
<gene>
    <name evidence="10" type="ORF">EDD76_10246</name>
</gene>
<keyword evidence="8 9" id="KW-0472">Membrane</keyword>
<feature type="transmembrane region" description="Helical" evidence="9">
    <location>
        <begin position="70"/>
        <end position="88"/>
    </location>
</feature>
<keyword evidence="4" id="KW-0762">Sugar transport</keyword>
<feature type="transmembrane region" description="Helical" evidence="9">
    <location>
        <begin position="175"/>
        <end position="203"/>
    </location>
</feature>
<feature type="transmembrane region" description="Helical" evidence="9">
    <location>
        <begin position="209"/>
        <end position="239"/>
    </location>
</feature>
<feature type="transmembrane region" description="Helical" evidence="9">
    <location>
        <begin position="137"/>
        <end position="163"/>
    </location>
</feature>
<keyword evidence="11" id="KW-1185">Reference proteome</keyword>